<organism evidence="2 3">
    <name type="scientific">Patulibacter brassicae</name>
    <dbReference type="NCBI Taxonomy" id="1705717"/>
    <lineage>
        <taxon>Bacteria</taxon>
        <taxon>Bacillati</taxon>
        <taxon>Actinomycetota</taxon>
        <taxon>Thermoleophilia</taxon>
        <taxon>Solirubrobacterales</taxon>
        <taxon>Patulibacteraceae</taxon>
        <taxon>Patulibacter</taxon>
    </lineage>
</organism>
<dbReference type="InterPro" id="IPR002575">
    <property type="entry name" value="Aminoglycoside_PTrfase"/>
</dbReference>
<proteinExistence type="predicted"/>
<dbReference type="Gene3D" id="3.90.1200.10">
    <property type="match status" value="1"/>
</dbReference>
<dbReference type="EC" id="2.7.1.-" evidence="2"/>
<dbReference type="EMBL" id="JAXAVX010000001">
    <property type="protein sequence ID" value="MDX8150869.1"/>
    <property type="molecule type" value="Genomic_DNA"/>
</dbReference>
<accession>A0ABU4VGN7</accession>
<evidence type="ECO:0000313" key="2">
    <source>
        <dbReference type="EMBL" id="MDX8150869.1"/>
    </source>
</evidence>
<feature type="domain" description="Aminoglycoside phosphotransferase" evidence="1">
    <location>
        <begin position="57"/>
        <end position="251"/>
    </location>
</feature>
<dbReference type="GO" id="GO:0016740">
    <property type="term" value="F:transferase activity"/>
    <property type="evidence" value="ECO:0007669"/>
    <property type="project" value="UniProtKB-KW"/>
</dbReference>
<evidence type="ECO:0000313" key="3">
    <source>
        <dbReference type="Proteomes" id="UP001277761"/>
    </source>
</evidence>
<protein>
    <submittedName>
        <fullName evidence="2">Aminoglycoside phosphotransferase family protein</fullName>
        <ecNumber evidence="2">2.7.1.-</ecNumber>
    </submittedName>
</protein>
<dbReference type="Proteomes" id="UP001277761">
    <property type="component" value="Unassembled WGS sequence"/>
</dbReference>
<dbReference type="Pfam" id="PF01636">
    <property type="entry name" value="APH"/>
    <property type="match status" value="1"/>
</dbReference>
<sequence>MPDPATATDAAEAVARAHGVRCEEAVRLPGASNVLVHLRPAPVVARVMTATALLHDDVATWLRRELAVGAFLGTRDLAIPPSPLLPPGPHRHAGLWMTFWTFAEHEPATAPPPPRELGAALRALHATLAEFPGALGPLDDVRAWLDRLLAGLRPTAELPAAERDRLRARLHALAPTAFAGADAQPIHGDASVSNLLRTPAGLRWNDLEDACVGPPAWDVAGLVLDLRSRGADEADVDAFLRAYGGPALGELADALEAHAVYATTWRAFTAQRP</sequence>
<dbReference type="SUPFAM" id="SSF56112">
    <property type="entry name" value="Protein kinase-like (PK-like)"/>
    <property type="match status" value="1"/>
</dbReference>
<dbReference type="RefSeq" id="WP_319953011.1">
    <property type="nucleotide sequence ID" value="NZ_JAXAVX010000001.1"/>
</dbReference>
<keyword evidence="3" id="KW-1185">Reference proteome</keyword>
<evidence type="ECO:0000259" key="1">
    <source>
        <dbReference type="Pfam" id="PF01636"/>
    </source>
</evidence>
<keyword evidence="2" id="KW-0808">Transferase</keyword>
<gene>
    <name evidence="2" type="ORF">SK069_04625</name>
</gene>
<name>A0ABU4VGN7_9ACTN</name>
<dbReference type="InterPro" id="IPR011009">
    <property type="entry name" value="Kinase-like_dom_sf"/>
</dbReference>
<comment type="caution">
    <text evidence="2">The sequence shown here is derived from an EMBL/GenBank/DDBJ whole genome shotgun (WGS) entry which is preliminary data.</text>
</comment>
<reference evidence="2 3" key="1">
    <citation type="submission" date="2023-11" db="EMBL/GenBank/DDBJ databases">
        <authorList>
            <person name="Xu M."/>
            <person name="Jiang T."/>
        </authorList>
    </citation>
    <scope>NUCLEOTIDE SEQUENCE [LARGE SCALE GENOMIC DNA]</scope>
    <source>
        <strain evidence="2 3">SD</strain>
    </source>
</reference>